<protein>
    <submittedName>
        <fullName evidence="1">5370_t:CDS:1</fullName>
    </submittedName>
</protein>
<comment type="caution">
    <text evidence="1">The sequence shown here is derived from an EMBL/GenBank/DDBJ whole genome shotgun (WGS) entry which is preliminary data.</text>
</comment>
<keyword evidence="2" id="KW-1185">Reference proteome</keyword>
<dbReference type="Proteomes" id="UP000789702">
    <property type="component" value="Unassembled WGS sequence"/>
</dbReference>
<dbReference type="EMBL" id="CAJVPU010003700">
    <property type="protein sequence ID" value="CAG8521723.1"/>
    <property type="molecule type" value="Genomic_DNA"/>
</dbReference>
<evidence type="ECO:0000313" key="1">
    <source>
        <dbReference type="EMBL" id="CAG8521723.1"/>
    </source>
</evidence>
<name>A0ACA9LD29_9GLOM</name>
<proteinExistence type="predicted"/>
<organism evidence="1 2">
    <name type="scientific">Dentiscutata heterogama</name>
    <dbReference type="NCBI Taxonomy" id="1316150"/>
    <lineage>
        <taxon>Eukaryota</taxon>
        <taxon>Fungi</taxon>
        <taxon>Fungi incertae sedis</taxon>
        <taxon>Mucoromycota</taxon>
        <taxon>Glomeromycotina</taxon>
        <taxon>Glomeromycetes</taxon>
        <taxon>Diversisporales</taxon>
        <taxon>Gigasporaceae</taxon>
        <taxon>Dentiscutata</taxon>
    </lineage>
</organism>
<evidence type="ECO:0000313" key="2">
    <source>
        <dbReference type="Proteomes" id="UP000789702"/>
    </source>
</evidence>
<gene>
    <name evidence="1" type="ORF">DHETER_LOCUS3949</name>
</gene>
<reference evidence="1" key="1">
    <citation type="submission" date="2021-06" db="EMBL/GenBank/DDBJ databases">
        <authorList>
            <person name="Kallberg Y."/>
            <person name="Tangrot J."/>
            <person name="Rosling A."/>
        </authorList>
    </citation>
    <scope>NUCLEOTIDE SEQUENCE</scope>
    <source>
        <strain evidence="1">IL203A</strain>
    </source>
</reference>
<accession>A0ACA9LD29</accession>
<sequence>MADTIRSALIDKYNTKHGLCIWHMLKNVRSNMTSKIGSKYDGFHADLIKYLDHCINQTAFEQALEVREEAEHIFVYKELVYLSSEWSAKDTYMCVETEKNNELHCFELSCYERPDILYWMFYNGYILTCSCRNLEFARIICRHSLAVAVHLSLAQLDPFHFPKCWQKDPFELELAKNYINFYSYSQSQASGTLISYESSSECASQL</sequence>